<feature type="signal peptide" evidence="6">
    <location>
        <begin position="1"/>
        <end position="30"/>
    </location>
</feature>
<keyword evidence="3" id="KW-0813">Transport</keyword>
<name>A0A2Z3YSI0_9CORY</name>
<dbReference type="Gene3D" id="3.40.50.1980">
    <property type="entry name" value="Nitrogenase molybdenum iron protein domain"/>
    <property type="match status" value="2"/>
</dbReference>
<accession>A0A2Z3YSI0</accession>
<evidence type="ECO:0000259" key="7">
    <source>
        <dbReference type="PROSITE" id="PS50983"/>
    </source>
</evidence>
<dbReference type="AlphaFoldDB" id="A0A2Z3YSI0"/>
<dbReference type="PROSITE" id="PS51257">
    <property type="entry name" value="PROKAR_LIPOPROTEIN"/>
    <property type="match status" value="1"/>
</dbReference>
<evidence type="ECO:0000256" key="3">
    <source>
        <dbReference type="ARBA" id="ARBA00022448"/>
    </source>
</evidence>
<evidence type="ECO:0000256" key="6">
    <source>
        <dbReference type="SAM" id="SignalP"/>
    </source>
</evidence>
<organism evidence="8 9">
    <name type="scientific">Corynebacterium provencense</name>
    <dbReference type="NCBI Taxonomy" id="1737425"/>
    <lineage>
        <taxon>Bacteria</taxon>
        <taxon>Bacillati</taxon>
        <taxon>Actinomycetota</taxon>
        <taxon>Actinomycetes</taxon>
        <taxon>Mycobacteriales</taxon>
        <taxon>Corynebacteriaceae</taxon>
        <taxon>Corynebacterium</taxon>
    </lineage>
</organism>
<evidence type="ECO:0000256" key="2">
    <source>
        <dbReference type="ARBA" id="ARBA00008814"/>
    </source>
</evidence>
<evidence type="ECO:0000256" key="4">
    <source>
        <dbReference type="ARBA" id="ARBA00022729"/>
    </source>
</evidence>
<dbReference type="GO" id="GO:1901678">
    <property type="term" value="P:iron coordination entity transport"/>
    <property type="evidence" value="ECO:0007669"/>
    <property type="project" value="UniProtKB-ARBA"/>
</dbReference>
<dbReference type="GO" id="GO:0030288">
    <property type="term" value="C:outer membrane-bounded periplasmic space"/>
    <property type="evidence" value="ECO:0007669"/>
    <property type="project" value="TreeGrafter"/>
</dbReference>
<dbReference type="PANTHER" id="PTHR30532">
    <property type="entry name" value="IRON III DICITRATE-BINDING PERIPLASMIC PROTEIN"/>
    <property type="match status" value="1"/>
</dbReference>
<evidence type="ECO:0000313" key="9">
    <source>
        <dbReference type="Proteomes" id="UP000247696"/>
    </source>
</evidence>
<dbReference type="InterPro" id="IPR051313">
    <property type="entry name" value="Bact_iron-sidero_bind"/>
</dbReference>
<comment type="similarity">
    <text evidence="2">Belongs to the bacterial solute-binding protein 8 family.</text>
</comment>
<dbReference type="PROSITE" id="PS50983">
    <property type="entry name" value="FE_B12_PBP"/>
    <property type="match status" value="1"/>
</dbReference>
<keyword evidence="9" id="KW-1185">Reference proteome</keyword>
<evidence type="ECO:0000313" key="8">
    <source>
        <dbReference type="EMBL" id="AWT24987.1"/>
    </source>
</evidence>
<dbReference type="OrthoDB" id="9793175at2"/>
<dbReference type="InterPro" id="IPR002491">
    <property type="entry name" value="ABC_transptr_periplasmic_BD"/>
</dbReference>
<evidence type="ECO:0000256" key="5">
    <source>
        <dbReference type="SAM" id="MobiDB-lite"/>
    </source>
</evidence>
<protein>
    <submittedName>
        <fullName evidence="8">Ferrienterobactin-binding periplasmic protein</fullName>
    </submittedName>
</protein>
<proteinExistence type="inferred from homology"/>
<dbReference type="FunFam" id="3.40.50.1980:FF:000009">
    <property type="entry name" value="Iron-enterobactin transporter periplasmic binding protein"/>
    <property type="match status" value="1"/>
</dbReference>
<dbReference type="EMBL" id="CP024988">
    <property type="protein sequence ID" value="AWT24987.1"/>
    <property type="molecule type" value="Genomic_DNA"/>
</dbReference>
<comment type="subcellular location">
    <subcellularLocation>
        <location evidence="1">Cell envelope</location>
    </subcellularLocation>
</comment>
<dbReference type="NCBIfam" id="NF008200">
    <property type="entry name" value="PRK10957.1"/>
    <property type="match status" value="1"/>
</dbReference>
<feature type="region of interest" description="Disordered" evidence="5">
    <location>
        <begin position="34"/>
        <end position="67"/>
    </location>
</feature>
<dbReference type="SUPFAM" id="SSF53807">
    <property type="entry name" value="Helical backbone' metal receptor"/>
    <property type="match status" value="1"/>
</dbReference>
<reference evidence="9" key="1">
    <citation type="submission" date="2017-11" db="EMBL/GenBank/DDBJ databases">
        <title>Otitis media/interna in a cat caused by the recently described species Corynebacterium provencense.</title>
        <authorList>
            <person name="Kittl S."/>
            <person name="Brodard I."/>
            <person name="Rychener L."/>
            <person name="Jores J."/>
            <person name="Roosje P."/>
            <person name="Gobeli Brawand S."/>
        </authorList>
    </citation>
    <scope>NUCLEOTIDE SEQUENCE [LARGE SCALE GENOMIC DNA]</scope>
    <source>
        <strain evidence="9">17KM38</strain>
    </source>
</reference>
<evidence type="ECO:0000256" key="1">
    <source>
        <dbReference type="ARBA" id="ARBA00004196"/>
    </source>
</evidence>
<sequence length="344" mass="37553">MRNKFHSDRMIKLASSLFAISMVCATVACSDDRDSSDASAHHSANQEGAWPRSVEDDQGTVEISSQPERIVSTSTTLTGSLLAIGAPVVASSYTGENIEGLTDENGFFTQWSEAAKKSNVEQLWSNAQPEVEKATNFDPDLIVVSKNGGDSSYEDIDKLEQIAPVVVIDYSDSDWKDVTEKLGEITGRESEAKAVLDKYNARKDEVRDSIDVSDAGKVSAFIIFGDDSGVAALTPESPHTRILKDVGFETSEIPSELGGNTEMGADRGDMINLSFENVERGLTGDTWIVVGADETNMVTFSQQSVLEESAQNREGRVHFLPSETFRLDYYSALMMLDSLEEQFA</sequence>
<dbReference type="Pfam" id="PF01497">
    <property type="entry name" value="Peripla_BP_2"/>
    <property type="match status" value="1"/>
</dbReference>
<gene>
    <name evidence="8" type="primary">fepB_1</name>
    <name evidence="8" type="ORF">Csp1_01590</name>
</gene>
<dbReference type="KEGG" id="cpre:Csp1_01590"/>
<dbReference type="Proteomes" id="UP000247696">
    <property type="component" value="Chromosome"/>
</dbReference>
<dbReference type="PANTHER" id="PTHR30532:SF24">
    <property type="entry name" value="FERRIC ENTEROBACTIN-BINDING PERIPLASMIC PROTEIN FEPB"/>
    <property type="match status" value="1"/>
</dbReference>
<keyword evidence="4 6" id="KW-0732">Signal</keyword>
<feature type="domain" description="Fe/B12 periplasmic-binding" evidence="7">
    <location>
        <begin position="69"/>
        <end position="344"/>
    </location>
</feature>
<feature type="chain" id="PRO_5016269431" evidence="6">
    <location>
        <begin position="31"/>
        <end position="344"/>
    </location>
</feature>